<dbReference type="SUPFAM" id="SSF81383">
    <property type="entry name" value="F-box domain"/>
    <property type="match status" value="1"/>
</dbReference>
<evidence type="ECO:0000313" key="2">
    <source>
        <dbReference type="EMBL" id="RXH67870.1"/>
    </source>
</evidence>
<dbReference type="EMBL" id="RDQH01000343">
    <property type="protein sequence ID" value="RXH67870.1"/>
    <property type="molecule type" value="Genomic_DNA"/>
</dbReference>
<keyword evidence="3" id="KW-1185">Reference proteome</keyword>
<dbReference type="PANTHER" id="PTHR31960">
    <property type="entry name" value="F-BOX PROTEIN PP2-A15"/>
    <property type="match status" value="1"/>
</dbReference>
<gene>
    <name evidence="2" type="ORF">DVH24_028017</name>
</gene>
<sequence length="191" mass="21042">MCGSTSGVTSASFSSISKSENPVAVLCLPSKPGLGDLLESCAVLILGYLDPSEICKLENLNQAFRSASWADFIWESKLPSNYQTIMGKVFGDGLENLGKRDEAQRDTEVGYLNGDPIIRYQGGVDGFEATAVESDEKIDTTRPCKATWVGKEGAERSRKAKDDLEKQHRWTENERGDQEKQKISFLLLILS</sequence>
<dbReference type="Proteomes" id="UP000290289">
    <property type="component" value="Chromosome 17"/>
</dbReference>
<dbReference type="PANTHER" id="PTHR31960:SF22">
    <property type="entry name" value="F-BOX PROTEIN PP2-A12"/>
    <property type="match status" value="1"/>
</dbReference>
<dbReference type="AlphaFoldDB" id="A0A498HAL7"/>
<dbReference type="InterPro" id="IPR036047">
    <property type="entry name" value="F-box-like_dom_sf"/>
</dbReference>
<dbReference type="CDD" id="cd22162">
    <property type="entry name" value="F-box_AtSKIP3-like"/>
    <property type="match status" value="1"/>
</dbReference>
<reference evidence="2 3" key="1">
    <citation type="submission" date="2018-10" db="EMBL/GenBank/DDBJ databases">
        <title>A high-quality apple genome assembly.</title>
        <authorList>
            <person name="Hu J."/>
        </authorList>
    </citation>
    <scope>NUCLEOTIDE SEQUENCE [LARGE SCALE GENOMIC DNA]</scope>
    <source>
        <strain evidence="3">cv. HFTH1</strain>
        <tissue evidence="2">Young leaf</tissue>
    </source>
</reference>
<evidence type="ECO:0000256" key="1">
    <source>
        <dbReference type="SAM" id="MobiDB-lite"/>
    </source>
</evidence>
<evidence type="ECO:0008006" key="4">
    <source>
        <dbReference type="Google" id="ProtNLM"/>
    </source>
</evidence>
<feature type="region of interest" description="Disordered" evidence="1">
    <location>
        <begin position="151"/>
        <end position="179"/>
    </location>
</feature>
<accession>A0A498HAL7</accession>
<comment type="caution">
    <text evidence="2">The sequence shown here is derived from an EMBL/GenBank/DDBJ whole genome shotgun (WGS) entry which is preliminary data.</text>
</comment>
<proteinExistence type="predicted"/>
<feature type="compositionally biased region" description="Basic and acidic residues" evidence="1">
    <location>
        <begin position="152"/>
        <end position="179"/>
    </location>
</feature>
<protein>
    <recommendedName>
        <fullName evidence="4">F-box domain-containing protein</fullName>
    </recommendedName>
</protein>
<organism evidence="2 3">
    <name type="scientific">Malus domestica</name>
    <name type="common">Apple</name>
    <name type="synonym">Pyrus malus</name>
    <dbReference type="NCBI Taxonomy" id="3750"/>
    <lineage>
        <taxon>Eukaryota</taxon>
        <taxon>Viridiplantae</taxon>
        <taxon>Streptophyta</taxon>
        <taxon>Embryophyta</taxon>
        <taxon>Tracheophyta</taxon>
        <taxon>Spermatophyta</taxon>
        <taxon>Magnoliopsida</taxon>
        <taxon>eudicotyledons</taxon>
        <taxon>Gunneridae</taxon>
        <taxon>Pentapetalae</taxon>
        <taxon>rosids</taxon>
        <taxon>fabids</taxon>
        <taxon>Rosales</taxon>
        <taxon>Rosaceae</taxon>
        <taxon>Amygdaloideae</taxon>
        <taxon>Maleae</taxon>
        <taxon>Malus</taxon>
    </lineage>
</organism>
<name>A0A498HAL7_MALDO</name>
<evidence type="ECO:0000313" key="3">
    <source>
        <dbReference type="Proteomes" id="UP000290289"/>
    </source>
</evidence>